<dbReference type="Proteomes" id="UP000494261">
    <property type="component" value="Unassembled WGS sequence"/>
</dbReference>
<dbReference type="NCBIfam" id="TIGR01686">
    <property type="entry name" value="FkbH"/>
    <property type="match status" value="1"/>
</dbReference>
<dbReference type="InterPro" id="IPR036412">
    <property type="entry name" value="HAD-like_sf"/>
</dbReference>
<sequence length="741" mass="83608">MMRVLRIDFRDEVLPCTSSGICSAESFGRWTDGTIAKVGLPAEIVSTRAVMKIEVNVSAFISPSVGCQRADVLLNGVRAKTLSFNEDNKNKTESIYFKVPKDGGVGRVTLEFIIHHPTRPMDVDHSLDDSRSLGLALKSLDVYQIEAGEHVDGDVLDLGLLTGAWYPSGNTRMRPDPKWMFPSELDLDEGESKHFAVIGTCTAEMLTDIVRNTSHKADHFLMNSWLPNEIPDISGQHYDAVLVQLTLRFVLYQVISRHEDDLMHVKMSEEEQASILRDAGELLEKLVNKFMSALPAGVPVFFTSFIEPIASHRGVFWNNRKTSLYVLVRSMNDRLAEILDHTPDGYYVELNDLRQHYGDMFSYDGYFNHFTHAANDSSEFYLALISRVDQALRVLKSKNPIKLIVTDLDNTLWKGVLAEEDEIVSASLVEGWPLGYAEALLECKRRGILLAISSKNDEKFILENFSRVWGSRISLEDFCSIKVNWGAKSDSIKEILREVNVLPQNVLFIDDNPAELDEVRRAFPEMRMLTGDQRRWRMILHYSPETQVSVVTDESKARTGLIRAKIDRELNSRGVDRQAYLQSLEIRVKPGVINRRSDAKYVRSFELLNKTNQFNTTGKRWTEQECEALFAAGGEFLAFDMVDKHAGHGIVAVAVIRDSIIEQVVMSCRVFGLGVEVALLNFVMTRLLANHDEVKAIRKVTERNVTCRNYFSDAGFHDRDGVCHGGAVPELPAWIALTLSP</sequence>
<dbReference type="SUPFAM" id="SSF56784">
    <property type="entry name" value="HAD-like"/>
    <property type="match status" value="1"/>
</dbReference>
<accession>A0A6P2PAN4</accession>
<organism evidence="1 2">
    <name type="scientific">Burkholderia aenigmatica</name>
    <dbReference type="NCBI Taxonomy" id="2015348"/>
    <lineage>
        <taxon>Bacteria</taxon>
        <taxon>Pseudomonadati</taxon>
        <taxon>Pseudomonadota</taxon>
        <taxon>Betaproteobacteria</taxon>
        <taxon>Burkholderiales</taxon>
        <taxon>Burkholderiaceae</taxon>
        <taxon>Burkholderia</taxon>
        <taxon>Burkholderia cepacia complex</taxon>
    </lineage>
</organism>
<dbReference type="NCBIfam" id="TIGR01681">
    <property type="entry name" value="HAD-SF-IIIC"/>
    <property type="match status" value="1"/>
</dbReference>
<dbReference type="InterPro" id="IPR023214">
    <property type="entry name" value="HAD_sf"/>
</dbReference>
<dbReference type="Gene3D" id="3.40.50.1000">
    <property type="entry name" value="HAD superfamily/HAD-like"/>
    <property type="match status" value="1"/>
</dbReference>
<gene>
    <name evidence="1" type="ORF">BLA13014_04906</name>
</gene>
<name>A0A6P2PAN4_9BURK</name>
<dbReference type="EMBL" id="CABVQC010000037">
    <property type="protein sequence ID" value="VWC04498.1"/>
    <property type="molecule type" value="Genomic_DNA"/>
</dbReference>
<dbReference type="Gene3D" id="3.40.50.1110">
    <property type="entry name" value="SGNH hydrolase"/>
    <property type="match status" value="1"/>
</dbReference>
<protein>
    <submittedName>
        <fullName evidence="1">FkbH domain protein</fullName>
    </submittedName>
</protein>
<dbReference type="InterPro" id="IPR010037">
    <property type="entry name" value="FkbH_domain"/>
</dbReference>
<dbReference type="RefSeq" id="WP_175024425.1">
    <property type="nucleotide sequence ID" value="NZ_CABVQC010000037.1"/>
</dbReference>
<dbReference type="InterPro" id="IPR010033">
    <property type="entry name" value="HAD_SF_ppase_IIIC"/>
</dbReference>
<dbReference type="InterPro" id="IPR036514">
    <property type="entry name" value="SGNH_hydro_sf"/>
</dbReference>
<reference evidence="1 2" key="1">
    <citation type="submission" date="2019-09" db="EMBL/GenBank/DDBJ databases">
        <authorList>
            <person name="Depoorter E."/>
        </authorList>
    </citation>
    <scope>NUCLEOTIDE SEQUENCE [LARGE SCALE GENOMIC DNA]</scope>
    <source>
        <strain evidence="1">LMG 13014</strain>
    </source>
</reference>
<proteinExistence type="predicted"/>
<evidence type="ECO:0000313" key="2">
    <source>
        <dbReference type="Proteomes" id="UP000494261"/>
    </source>
</evidence>
<evidence type="ECO:0000313" key="1">
    <source>
        <dbReference type="EMBL" id="VWC04498.1"/>
    </source>
</evidence>
<dbReference type="AlphaFoldDB" id="A0A6P2PAN4"/>
<dbReference type="GO" id="GO:0016788">
    <property type="term" value="F:hydrolase activity, acting on ester bonds"/>
    <property type="evidence" value="ECO:0007669"/>
    <property type="project" value="UniProtKB-ARBA"/>
</dbReference>